<feature type="compositionally biased region" description="Basic residues" evidence="1">
    <location>
        <begin position="349"/>
        <end position="368"/>
    </location>
</feature>
<reference evidence="2 3" key="1">
    <citation type="journal article" date="2015" name="Proc. Natl. Acad. Sci. U.S.A.">
        <title>The resurrection genome of Boea hygrometrica: A blueprint for survival of dehydration.</title>
        <authorList>
            <person name="Xiao L."/>
            <person name="Yang G."/>
            <person name="Zhang L."/>
            <person name="Yang X."/>
            <person name="Zhao S."/>
            <person name="Ji Z."/>
            <person name="Zhou Q."/>
            <person name="Hu M."/>
            <person name="Wang Y."/>
            <person name="Chen M."/>
            <person name="Xu Y."/>
            <person name="Jin H."/>
            <person name="Xiao X."/>
            <person name="Hu G."/>
            <person name="Bao F."/>
            <person name="Hu Y."/>
            <person name="Wan P."/>
            <person name="Li L."/>
            <person name="Deng X."/>
            <person name="Kuang T."/>
            <person name="Xiang C."/>
            <person name="Zhu J.K."/>
            <person name="Oliver M.J."/>
            <person name="He Y."/>
        </authorList>
    </citation>
    <scope>NUCLEOTIDE SEQUENCE [LARGE SCALE GENOMIC DNA]</scope>
    <source>
        <strain evidence="3">cv. XS01</strain>
    </source>
</reference>
<evidence type="ECO:0000313" key="2">
    <source>
        <dbReference type="EMBL" id="KZV40737.1"/>
    </source>
</evidence>
<keyword evidence="3" id="KW-1185">Reference proteome</keyword>
<gene>
    <name evidence="2" type="ORF">F511_14777</name>
</gene>
<feature type="compositionally biased region" description="Basic residues" evidence="1">
    <location>
        <begin position="53"/>
        <end position="68"/>
    </location>
</feature>
<dbReference type="EMBL" id="KQ999878">
    <property type="protein sequence ID" value="KZV40737.1"/>
    <property type="molecule type" value="Genomic_DNA"/>
</dbReference>
<dbReference type="Proteomes" id="UP000250235">
    <property type="component" value="Unassembled WGS sequence"/>
</dbReference>
<sequence length="436" mass="48912">MDKAMAIEGLQKRRSRVRPQVVQGNRPMVPGVQPSQSLQSSQPPQQQTTQQSGRHRFRPRGHQFKKKSGSSSSGLGSSRSISPRVEFCGSVEESTLRRSVLGCRVSAITADSLETLRECVLWKDNSTPLPHLRVIQEDLLGVILFLFSSREWGTRSIGRSSSMILRVLDSLPSLISQEPSMPRPLSHHSSVVSRHNQSVGHHSDDSVVPFRHDTSVCRSQRGSISGSQSIKGTICTTASISQTASSLVMAHNRRNCPGAKSVKEISYLSSQLHFSSLIPTVKTHIWLYLAKQLLTARTKLKTARNTYPEAHTHRRTLYSTVTKTHQLTASSRSLSNVEPGFLTGINRKSYSRRAQRHQSRSKQRRKSTAIYRRRVRMKSNYRGFTGENNEEYRVQNTLSVEQHLVSKRITNSTANDVAPTNQNDVVELLSLKQISR</sequence>
<feature type="region of interest" description="Disordered" evidence="1">
    <location>
        <begin position="1"/>
        <end position="81"/>
    </location>
</feature>
<name>A0A2Z7C1Z8_9LAMI</name>
<feature type="region of interest" description="Disordered" evidence="1">
    <location>
        <begin position="348"/>
        <end position="368"/>
    </location>
</feature>
<protein>
    <submittedName>
        <fullName evidence="2">Uncharacterized protein</fullName>
    </submittedName>
</protein>
<proteinExistence type="predicted"/>
<feature type="compositionally biased region" description="Low complexity" evidence="1">
    <location>
        <begin position="33"/>
        <end position="52"/>
    </location>
</feature>
<dbReference type="AlphaFoldDB" id="A0A2Z7C1Z8"/>
<feature type="compositionally biased region" description="Low complexity" evidence="1">
    <location>
        <begin position="69"/>
        <end position="81"/>
    </location>
</feature>
<evidence type="ECO:0000256" key="1">
    <source>
        <dbReference type="SAM" id="MobiDB-lite"/>
    </source>
</evidence>
<accession>A0A2Z7C1Z8</accession>
<organism evidence="2 3">
    <name type="scientific">Dorcoceras hygrometricum</name>
    <dbReference type="NCBI Taxonomy" id="472368"/>
    <lineage>
        <taxon>Eukaryota</taxon>
        <taxon>Viridiplantae</taxon>
        <taxon>Streptophyta</taxon>
        <taxon>Embryophyta</taxon>
        <taxon>Tracheophyta</taxon>
        <taxon>Spermatophyta</taxon>
        <taxon>Magnoliopsida</taxon>
        <taxon>eudicotyledons</taxon>
        <taxon>Gunneridae</taxon>
        <taxon>Pentapetalae</taxon>
        <taxon>asterids</taxon>
        <taxon>lamiids</taxon>
        <taxon>Lamiales</taxon>
        <taxon>Gesneriaceae</taxon>
        <taxon>Didymocarpoideae</taxon>
        <taxon>Trichosporeae</taxon>
        <taxon>Loxocarpinae</taxon>
        <taxon>Dorcoceras</taxon>
    </lineage>
</organism>
<evidence type="ECO:0000313" key="3">
    <source>
        <dbReference type="Proteomes" id="UP000250235"/>
    </source>
</evidence>